<dbReference type="RefSeq" id="XP_008206068.1">
    <property type="nucleotide sequence ID" value="XM_008207846.4"/>
</dbReference>
<name>A0A7M7QIT3_NASVI</name>
<dbReference type="KEGG" id="nvi:100118931"/>
<dbReference type="EnsemblMetazoa" id="XM_031931139">
    <property type="protein sequence ID" value="XP_031786999"/>
    <property type="gene ID" value="LOC100118931"/>
</dbReference>
<feature type="signal peptide" evidence="3">
    <location>
        <begin position="1"/>
        <end position="18"/>
    </location>
</feature>
<dbReference type="FunCoup" id="A0A7M7QIT3">
    <property type="interactions" value="61"/>
</dbReference>
<dbReference type="PANTHER" id="PTHR10132:SF14">
    <property type="entry name" value="SARCOGLYCAN ALPHA, ISOFORM C"/>
    <property type="match status" value="1"/>
</dbReference>
<feature type="compositionally biased region" description="Polar residues" evidence="1">
    <location>
        <begin position="359"/>
        <end position="376"/>
    </location>
</feature>
<keyword evidence="7" id="KW-1185">Reference proteome</keyword>
<feature type="domain" description="Sarcoglycan alpha/epsilon second" evidence="5">
    <location>
        <begin position="119"/>
        <end position="238"/>
    </location>
</feature>
<keyword evidence="2" id="KW-0472">Membrane</keyword>
<dbReference type="AlphaFoldDB" id="A0A7M7QIT3"/>
<dbReference type="RefSeq" id="XP_016841318.1">
    <property type="nucleotide sequence ID" value="XM_016985829.3"/>
</dbReference>
<sequence length="412" mass="46252">MIPIAALSVLCLAAVGTANDIPINSLQLFAISVVPKYFNWTSDEGRNDYDYEASLVNSPDLPPWIHYTYSKRTHRGYLYGVAPKDQKNFTLEIVALNKKTYETRTKVLEVVVSENESISKYQVQLKVNWNVEDMFDHNRTETLDEIFRKQIWKNATDLQLTFLAPAVELGARYPLKPGEEVGSILRLGSSTPFSNDLQGLEKELEPVMKKYTTCPFKQASFDRFFPGFQFDWCYFRLIEESYGLQQESARRDMSASIISGAGPVPERSEWRWSQPRKAALPTRSYRKEIFTSVFVPALLLLLLVGFLSAALCLHHAEDLISSGKRGTPLLMDNGGTNGVQMIQYAATSSSRGTLRSLSQTQPSCSPTLSDSQSINRSPKVAKDHSSNSYVRPNPPPYISPNNFGGTGMRADF</sequence>
<protein>
    <recommendedName>
        <fullName evidence="8">Epsilon-sarcoglycan</fullName>
    </recommendedName>
</protein>
<dbReference type="EnsemblMetazoa" id="XM_016985829">
    <property type="protein sequence ID" value="XP_016841318"/>
    <property type="gene ID" value="LOC100118931"/>
</dbReference>
<dbReference type="Proteomes" id="UP000002358">
    <property type="component" value="Chromosome 5"/>
</dbReference>
<evidence type="ECO:0000256" key="2">
    <source>
        <dbReference type="SAM" id="Phobius"/>
    </source>
</evidence>
<dbReference type="GO" id="GO:0016012">
    <property type="term" value="C:sarcoglycan complex"/>
    <property type="evidence" value="ECO:0007669"/>
    <property type="project" value="InterPro"/>
</dbReference>
<keyword evidence="3" id="KW-0732">Signal</keyword>
<dbReference type="InterPro" id="IPR008908">
    <property type="entry name" value="Sarcoglycan_alpha/epsilon"/>
</dbReference>
<dbReference type="CTD" id="34135"/>
<evidence type="ECO:0000313" key="6">
    <source>
        <dbReference type="EnsemblMetazoa" id="XP_031786999"/>
    </source>
</evidence>
<feature type="domain" description="Sarcoglycan alpha/epsilon N-terminal" evidence="4">
    <location>
        <begin position="25"/>
        <end position="111"/>
    </location>
</feature>
<dbReference type="InterPro" id="IPR015919">
    <property type="entry name" value="Cadherin-like_sf"/>
</dbReference>
<keyword evidence="2" id="KW-1133">Transmembrane helix</keyword>
<dbReference type="Pfam" id="PF20989">
    <property type="entry name" value="Sarcoglycan_2_C"/>
    <property type="match status" value="1"/>
</dbReference>
<dbReference type="EnsemblMetazoa" id="XM_008207846">
    <property type="protein sequence ID" value="XP_008206068"/>
    <property type="gene ID" value="LOC100118931"/>
</dbReference>
<dbReference type="InParanoid" id="A0A7M7QIT3"/>
<dbReference type="SUPFAM" id="SSF49313">
    <property type="entry name" value="Cadherin-like"/>
    <property type="match status" value="1"/>
</dbReference>
<organism evidence="6 7">
    <name type="scientific">Nasonia vitripennis</name>
    <name type="common">Parasitic wasp</name>
    <dbReference type="NCBI Taxonomy" id="7425"/>
    <lineage>
        <taxon>Eukaryota</taxon>
        <taxon>Metazoa</taxon>
        <taxon>Ecdysozoa</taxon>
        <taxon>Arthropoda</taxon>
        <taxon>Hexapoda</taxon>
        <taxon>Insecta</taxon>
        <taxon>Pterygota</taxon>
        <taxon>Neoptera</taxon>
        <taxon>Endopterygota</taxon>
        <taxon>Hymenoptera</taxon>
        <taxon>Apocrita</taxon>
        <taxon>Proctotrupomorpha</taxon>
        <taxon>Chalcidoidea</taxon>
        <taxon>Pteromalidae</taxon>
        <taxon>Pteromalinae</taxon>
        <taxon>Nasonia</taxon>
    </lineage>
</organism>
<evidence type="ECO:0000259" key="5">
    <source>
        <dbReference type="Pfam" id="PF20989"/>
    </source>
</evidence>
<evidence type="ECO:0008006" key="8">
    <source>
        <dbReference type="Google" id="ProtNLM"/>
    </source>
</evidence>
<accession>A0A7M7QIT3</accession>
<dbReference type="PANTHER" id="PTHR10132">
    <property type="entry name" value="ALPHA-/EPSILON-SARCOGLYCAN FAMILY MEMBER"/>
    <property type="match status" value="1"/>
</dbReference>
<keyword evidence="2" id="KW-0812">Transmembrane</keyword>
<dbReference type="GeneID" id="100118931"/>
<reference evidence="6" key="1">
    <citation type="submission" date="2021-01" db="UniProtKB">
        <authorList>
            <consortium name="EnsemblMetazoa"/>
        </authorList>
    </citation>
    <scope>IDENTIFICATION</scope>
</reference>
<dbReference type="GO" id="GO:0005509">
    <property type="term" value="F:calcium ion binding"/>
    <property type="evidence" value="ECO:0007669"/>
    <property type="project" value="InterPro"/>
</dbReference>
<evidence type="ECO:0000256" key="1">
    <source>
        <dbReference type="SAM" id="MobiDB-lite"/>
    </source>
</evidence>
<dbReference type="SMR" id="A0A7M7QIT3"/>
<feature type="transmembrane region" description="Helical" evidence="2">
    <location>
        <begin position="293"/>
        <end position="316"/>
    </location>
</feature>
<dbReference type="Pfam" id="PF05510">
    <property type="entry name" value="Sarcoglycan_2"/>
    <property type="match status" value="1"/>
</dbReference>
<proteinExistence type="predicted"/>
<evidence type="ECO:0000259" key="4">
    <source>
        <dbReference type="Pfam" id="PF05510"/>
    </source>
</evidence>
<feature type="chain" id="PRO_5036207755" description="Epsilon-sarcoglycan" evidence="3">
    <location>
        <begin position="19"/>
        <end position="412"/>
    </location>
</feature>
<evidence type="ECO:0000313" key="7">
    <source>
        <dbReference type="Proteomes" id="UP000002358"/>
    </source>
</evidence>
<dbReference type="OrthoDB" id="5780965at2759"/>
<dbReference type="InterPro" id="IPR048346">
    <property type="entry name" value="Sarcoglycan_N"/>
</dbReference>
<dbReference type="RefSeq" id="XP_031786999.1">
    <property type="nucleotide sequence ID" value="XM_031931139.2"/>
</dbReference>
<feature type="region of interest" description="Disordered" evidence="1">
    <location>
        <begin position="352"/>
        <end position="412"/>
    </location>
</feature>
<evidence type="ECO:0000256" key="3">
    <source>
        <dbReference type="SAM" id="SignalP"/>
    </source>
</evidence>
<dbReference type="InterPro" id="IPR048347">
    <property type="entry name" value="Sarcoglycan_C"/>
</dbReference>